<dbReference type="SUPFAM" id="SSF55874">
    <property type="entry name" value="ATPase domain of HSP90 chaperone/DNA topoisomerase II/histidine kinase"/>
    <property type="match status" value="1"/>
</dbReference>
<evidence type="ECO:0000256" key="2">
    <source>
        <dbReference type="ARBA" id="ARBA00012438"/>
    </source>
</evidence>
<dbReference type="OrthoDB" id="9763461at2"/>
<dbReference type="EC" id="2.7.13.3" evidence="2"/>
<evidence type="ECO:0000259" key="6">
    <source>
        <dbReference type="PROSITE" id="PS50109"/>
    </source>
</evidence>
<sequence>MEVSDTGKGISPEFLPYVFDRFQQADLVDTRSNNRSGLGLSIVRYLVEAHCGAVRAESAGLGKRATFTVSLPLI</sequence>
<comment type="caution">
    <text evidence="7">The sequence shown here is derived from an EMBL/GenBank/DDBJ whole genome shotgun (WGS) entry which is preliminary data.</text>
</comment>
<dbReference type="EMBL" id="NXIB02000111">
    <property type="protein sequence ID" value="PHX54277.1"/>
    <property type="molecule type" value="Genomic_DNA"/>
</dbReference>
<dbReference type="PANTHER" id="PTHR43547:SF2">
    <property type="entry name" value="HYBRID SIGNAL TRANSDUCTION HISTIDINE KINASE C"/>
    <property type="match status" value="1"/>
</dbReference>
<dbReference type="InterPro" id="IPR004358">
    <property type="entry name" value="Sig_transdc_His_kin-like_C"/>
</dbReference>
<reference evidence="7" key="1">
    <citation type="submission" date="2017-10" db="EMBL/GenBank/DDBJ databases">
        <title>Draft genome sequence of the planktic cyanobacteria Tychonema bourrellyi isolated from alpine lentic freshwater.</title>
        <authorList>
            <person name="Tett A."/>
            <person name="Armanini F."/>
            <person name="Asnicar F."/>
            <person name="Boscaini A."/>
            <person name="Pasolli E."/>
            <person name="Zolfo M."/>
            <person name="Donati C."/>
            <person name="Salmaso N."/>
            <person name="Segata N."/>
        </authorList>
    </citation>
    <scope>NUCLEOTIDE SEQUENCE</scope>
    <source>
        <strain evidence="7">FEM_GT703</strain>
    </source>
</reference>
<dbReference type="InterPro" id="IPR003594">
    <property type="entry name" value="HATPase_dom"/>
</dbReference>
<evidence type="ECO:0000256" key="1">
    <source>
        <dbReference type="ARBA" id="ARBA00000085"/>
    </source>
</evidence>
<dbReference type="Proteomes" id="UP000226442">
    <property type="component" value="Unassembled WGS sequence"/>
</dbReference>
<dbReference type="Pfam" id="PF02518">
    <property type="entry name" value="HATPase_c"/>
    <property type="match status" value="1"/>
</dbReference>
<dbReference type="PROSITE" id="PS50109">
    <property type="entry name" value="HIS_KIN"/>
    <property type="match status" value="1"/>
</dbReference>
<evidence type="ECO:0000256" key="4">
    <source>
        <dbReference type="ARBA" id="ARBA00022777"/>
    </source>
</evidence>
<dbReference type="InterPro" id="IPR005467">
    <property type="entry name" value="His_kinase_dom"/>
</dbReference>
<dbReference type="AlphaFoldDB" id="A0A2G4EYM6"/>
<feature type="domain" description="Histidine kinase" evidence="6">
    <location>
        <begin position="1"/>
        <end position="74"/>
    </location>
</feature>
<evidence type="ECO:0000313" key="7">
    <source>
        <dbReference type="EMBL" id="PHX54277.1"/>
    </source>
</evidence>
<dbReference type="InterPro" id="IPR036890">
    <property type="entry name" value="HATPase_C_sf"/>
</dbReference>
<dbReference type="PRINTS" id="PR00344">
    <property type="entry name" value="BCTRLSENSOR"/>
</dbReference>
<proteinExistence type="predicted"/>
<evidence type="ECO:0000256" key="5">
    <source>
        <dbReference type="ARBA" id="ARBA00023012"/>
    </source>
</evidence>
<keyword evidence="3" id="KW-0597">Phosphoprotein</keyword>
<accession>A0A2G4EYM6</accession>
<evidence type="ECO:0000256" key="3">
    <source>
        <dbReference type="ARBA" id="ARBA00022553"/>
    </source>
</evidence>
<dbReference type="GO" id="GO:0005524">
    <property type="term" value="F:ATP binding"/>
    <property type="evidence" value="ECO:0007669"/>
    <property type="project" value="UniProtKB-KW"/>
</dbReference>
<dbReference type="PANTHER" id="PTHR43547">
    <property type="entry name" value="TWO-COMPONENT HISTIDINE KINASE"/>
    <property type="match status" value="1"/>
</dbReference>
<comment type="catalytic activity">
    <reaction evidence="1">
        <text>ATP + protein L-histidine = ADP + protein N-phospho-L-histidine.</text>
        <dbReference type="EC" id="2.7.13.3"/>
    </reaction>
</comment>
<keyword evidence="7" id="KW-0067">ATP-binding</keyword>
<keyword evidence="4" id="KW-0808">Transferase</keyword>
<keyword evidence="5" id="KW-0902">Two-component regulatory system</keyword>
<protein>
    <recommendedName>
        <fullName evidence="2">histidine kinase</fullName>
        <ecNumber evidence="2">2.7.13.3</ecNumber>
    </recommendedName>
</protein>
<keyword evidence="7" id="KW-0547">Nucleotide-binding</keyword>
<gene>
    <name evidence="7" type="ORF">CP500_017045</name>
</gene>
<name>A0A2G4EYM6_9CYAN</name>
<keyword evidence="8" id="KW-1185">Reference proteome</keyword>
<dbReference type="GO" id="GO:0000155">
    <property type="term" value="F:phosphorelay sensor kinase activity"/>
    <property type="evidence" value="ECO:0007669"/>
    <property type="project" value="TreeGrafter"/>
</dbReference>
<evidence type="ECO:0000313" key="8">
    <source>
        <dbReference type="Proteomes" id="UP000226442"/>
    </source>
</evidence>
<dbReference type="Gene3D" id="3.30.565.10">
    <property type="entry name" value="Histidine kinase-like ATPase, C-terminal domain"/>
    <property type="match status" value="1"/>
</dbReference>
<organism evidence="7 8">
    <name type="scientific">Tychonema bourrellyi FEM_GT703</name>
    <dbReference type="NCBI Taxonomy" id="2040638"/>
    <lineage>
        <taxon>Bacteria</taxon>
        <taxon>Bacillati</taxon>
        <taxon>Cyanobacteriota</taxon>
        <taxon>Cyanophyceae</taxon>
        <taxon>Oscillatoriophycideae</taxon>
        <taxon>Oscillatoriales</taxon>
        <taxon>Microcoleaceae</taxon>
        <taxon>Tychonema</taxon>
    </lineage>
</organism>
<keyword evidence="4" id="KW-0418">Kinase</keyword>